<evidence type="ECO:0000313" key="4">
    <source>
        <dbReference type="Proteomes" id="UP000593577"/>
    </source>
</evidence>
<evidence type="ECO:0000256" key="2">
    <source>
        <dbReference type="PROSITE-ProRule" id="PRU00708"/>
    </source>
</evidence>
<comment type="caution">
    <text evidence="3">The sequence shown here is derived from an EMBL/GenBank/DDBJ whole genome shotgun (WGS) entry which is preliminary data.</text>
</comment>
<feature type="repeat" description="PPR" evidence="2">
    <location>
        <begin position="74"/>
        <end position="108"/>
    </location>
</feature>
<dbReference type="EMBL" id="JABFAA010000004">
    <property type="protein sequence ID" value="MBA0679312.1"/>
    <property type="molecule type" value="Genomic_DNA"/>
</dbReference>
<organism evidence="3 4">
    <name type="scientific">Gossypium aridum</name>
    <name type="common">American cotton</name>
    <name type="synonym">Erioxylum aridum</name>
    <dbReference type="NCBI Taxonomy" id="34290"/>
    <lineage>
        <taxon>Eukaryota</taxon>
        <taxon>Viridiplantae</taxon>
        <taxon>Streptophyta</taxon>
        <taxon>Embryophyta</taxon>
        <taxon>Tracheophyta</taxon>
        <taxon>Spermatophyta</taxon>
        <taxon>Magnoliopsida</taxon>
        <taxon>eudicotyledons</taxon>
        <taxon>Gunneridae</taxon>
        <taxon>Pentapetalae</taxon>
        <taxon>rosids</taxon>
        <taxon>malvids</taxon>
        <taxon>Malvales</taxon>
        <taxon>Malvaceae</taxon>
        <taxon>Malvoideae</taxon>
        <taxon>Gossypium</taxon>
    </lineage>
</organism>
<dbReference type="InterPro" id="IPR002885">
    <property type="entry name" value="PPR_rpt"/>
</dbReference>
<dbReference type="PROSITE" id="PS51375">
    <property type="entry name" value="PPR"/>
    <property type="match status" value="1"/>
</dbReference>
<dbReference type="Pfam" id="PF01535">
    <property type="entry name" value="PPR"/>
    <property type="match status" value="1"/>
</dbReference>
<evidence type="ECO:0000313" key="3">
    <source>
        <dbReference type="EMBL" id="MBA0679312.1"/>
    </source>
</evidence>
<name>A0A7J8WWK2_GOSAI</name>
<evidence type="ECO:0008006" key="5">
    <source>
        <dbReference type="Google" id="ProtNLM"/>
    </source>
</evidence>
<dbReference type="AlphaFoldDB" id="A0A7J8WWK2"/>
<evidence type="ECO:0000256" key="1">
    <source>
        <dbReference type="ARBA" id="ARBA00022737"/>
    </source>
</evidence>
<keyword evidence="1" id="KW-0677">Repeat</keyword>
<dbReference type="Gene3D" id="1.25.40.10">
    <property type="entry name" value="Tetratricopeptide repeat domain"/>
    <property type="match status" value="1"/>
</dbReference>
<reference evidence="3 4" key="1">
    <citation type="journal article" date="2019" name="Genome Biol. Evol.">
        <title>Insights into the evolution of the New World diploid cottons (Gossypium, subgenus Houzingenia) based on genome sequencing.</title>
        <authorList>
            <person name="Grover C.E."/>
            <person name="Arick M.A. 2nd"/>
            <person name="Thrash A."/>
            <person name="Conover J.L."/>
            <person name="Sanders W.S."/>
            <person name="Peterson D.G."/>
            <person name="Frelichowski J.E."/>
            <person name="Scheffler J.A."/>
            <person name="Scheffler B.E."/>
            <person name="Wendel J.F."/>
        </authorList>
    </citation>
    <scope>NUCLEOTIDE SEQUENCE [LARGE SCALE GENOMIC DNA]</scope>
    <source>
        <strain evidence="3">185</strain>
        <tissue evidence="3">Leaf</tissue>
    </source>
</reference>
<dbReference type="Proteomes" id="UP000593577">
    <property type="component" value="Unassembled WGS sequence"/>
</dbReference>
<accession>A0A7J8WWK2</accession>
<sequence length="139" mass="15585">MWLSLCVSFIGCGRNTSFLRTLTRISERIFFHQTNCEPKPGSLERYLRCLCENKSVEEGVDVFSILTEIGYCPSIETWNLALLACLKVGRNDLMWKLYQDMVEPGVGVDIDVGTVGCLIQAFCIDGKVSKGYEHLLPIG</sequence>
<protein>
    <recommendedName>
        <fullName evidence="5">Pentatricopeptide repeat-containing protein</fullName>
    </recommendedName>
</protein>
<proteinExistence type="predicted"/>
<dbReference type="InterPro" id="IPR011990">
    <property type="entry name" value="TPR-like_helical_dom_sf"/>
</dbReference>
<keyword evidence="4" id="KW-1185">Reference proteome</keyword>
<gene>
    <name evidence="3" type="ORF">Goari_011087</name>
</gene>